<dbReference type="PROSITE" id="PS51674">
    <property type="entry name" value="4FE4S_WBL"/>
    <property type="match status" value="1"/>
</dbReference>
<comment type="caution">
    <text evidence="2">The sequence shown here is derived from an EMBL/GenBank/DDBJ whole genome shotgun (WGS) entry which is preliminary data.</text>
</comment>
<dbReference type="EMBL" id="MBER01000097">
    <property type="protein sequence ID" value="OMC41894.1"/>
    <property type="molecule type" value="Genomic_DNA"/>
</dbReference>
<sequence>MSPACEPGSGVDPRIFFRPDASDDPEGYRSWSPFEAQYVCLGCPIRIACRDAAIERDEQHGVWGGEEFGAKPRTITQDSLPGMPSFEVRVCLICANDFRPYNKLHLYCNNLCKTIAHARRCTEKNRAKRRARQQKVSA</sequence>
<reference evidence="2 3" key="1">
    <citation type="submission" date="2016-07" db="EMBL/GenBank/DDBJ databases">
        <authorList>
            <person name="Sutton G."/>
            <person name="Brinkac L."/>
            <person name="Sanka R."/>
            <person name="Adams M."/>
            <person name="Lau E."/>
            <person name="Kumar A."/>
            <person name="Macaden R."/>
        </authorList>
    </citation>
    <scope>NUCLEOTIDE SEQUENCE [LARGE SCALE GENOMIC DNA]</scope>
    <source>
        <strain evidence="2 3">GA-0871</strain>
    </source>
</reference>
<evidence type="ECO:0000313" key="3">
    <source>
        <dbReference type="Proteomes" id="UP000187001"/>
    </source>
</evidence>
<evidence type="ECO:0000313" key="2">
    <source>
        <dbReference type="EMBL" id="OMC41894.1"/>
    </source>
</evidence>
<name>A0ABD6QJ84_MYCFO</name>
<feature type="domain" description="4Fe-4S Wbl-type" evidence="1">
    <location>
        <begin position="4"/>
        <end position="73"/>
    </location>
</feature>
<proteinExistence type="predicted"/>
<dbReference type="InterPro" id="IPR034768">
    <property type="entry name" value="4FE4S_WBL"/>
</dbReference>
<evidence type="ECO:0000259" key="1">
    <source>
        <dbReference type="PROSITE" id="PS51674"/>
    </source>
</evidence>
<dbReference type="Pfam" id="PF02467">
    <property type="entry name" value="Whib"/>
    <property type="match status" value="1"/>
</dbReference>
<dbReference type="Proteomes" id="UP000187001">
    <property type="component" value="Unassembled WGS sequence"/>
</dbReference>
<accession>A0ABD6QJ84</accession>
<gene>
    <name evidence="2" type="ORF">A5742_31430</name>
</gene>
<organism evidence="2 3">
    <name type="scientific">Mycolicibacterium fortuitum</name>
    <name type="common">Mycobacterium fortuitum</name>
    <dbReference type="NCBI Taxonomy" id="1766"/>
    <lineage>
        <taxon>Bacteria</taxon>
        <taxon>Bacillati</taxon>
        <taxon>Actinomycetota</taxon>
        <taxon>Actinomycetes</taxon>
        <taxon>Mycobacteriales</taxon>
        <taxon>Mycobacteriaceae</taxon>
        <taxon>Mycolicibacterium</taxon>
    </lineage>
</organism>
<protein>
    <recommendedName>
        <fullName evidence="1">4Fe-4S Wbl-type domain-containing protein</fullName>
    </recommendedName>
</protein>
<dbReference type="AlphaFoldDB" id="A0ABD6QJ84"/>